<gene>
    <name evidence="1" type="ORF">FA95DRAFT_1543473</name>
</gene>
<comment type="caution">
    <text evidence="1">The sequence shown here is derived from an EMBL/GenBank/DDBJ whole genome shotgun (WGS) entry which is preliminary data.</text>
</comment>
<keyword evidence="2" id="KW-1185">Reference proteome</keyword>
<name>A0ACB8RQ30_9AGAM</name>
<accession>A0ACB8RQ30</accession>
<protein>
    <submittedName>
        <fullName evidence="1">Uncharacterized protein</fullName>
    </submittedName>
</protein>
<reference evidence="1" key="1">
    <citation type="submission" date="2021-02" db="EMBL/GenBank/DDBJ databases">
        <authorList>
            <consortium name="DOE Joint Genome Institute"/>
            <person name="Ahrendt S."/>
            <person name="Looney B.P."/>
            <person name="Miyauchi S."/>
            <person name="Morin E."/>
            <person name="Drula E."/>
            <person name="Courty P.E."/>
            <person name="Chicoki N."/>
            <person name="Fauchery L."/>
            <person name="Kohler A."/>
            <person name="Kuo A."/>
            <person name="Labutti K."/>
            <person name="Pangilinan J."/>
            <person name="Lipzen A."/>
            <person name="Riley R."/>
            <person name="Andreopoulos W."/>
            <person name="He G."/>
            <person name="Johnson J."/>
            <person name="Barry K.W."/>
            <person name="Grigoriev I.V."/>
            <person name="Nagy L."/>
            <person name="Hibbett D."/>
            <person name="Henrissat B."/>
            <person name="Matheny P.B."/>
            <person name="Labbe J."/>
            <person name="Martin F."/>
        </authorList>
    </citation>
    <scope>NUCLEOTIDE SEQUENCE</scope>
    <source>
        <strain evidence="1">FP105234-sp</strain>
    </source>
</reference>
<dbReference type="Proteomes" id="UP000814033">
    <property type="component" value="Unassembled WGS sequence"/>
</dbReference>
<sequence length="587" mass="64773">MQEERAWQNDHDIQVQRYSKDALNSTSTLHDAALPAIIAFSKHDVGESLVCSPPLTSAANPTCNESAQPPTEDDATLPVSLENHRIHEISQAVSDMTLIPIARLPPEILADIFTILRSIDHPKPSIPLYLGWLAITHVCRRWRHIALHQPTLWVSLITVPFALGTRWTEVFISRTQTLPLKIRMPLKPSRYSLDPAEVAFIRENLWRTEILQIKTSTDAVTAALCTPAPLLYNLCLHVGKRTRTPPLPQPAYLDILNGPAGAPALRELCTNIPSVLPWTSPLLERLEVLIVVQCYGLELKAALDALGKMRVLKRLQLELDPMHLVANGPPALCVVSPAALRVLDLRMDFNTAQLLLKHLELHADIQVRCVLPCHRTSAAKLAAILPVLTASIDARAAPIMRIVVKPCPWYNRPSNVVVDVVAWRTGKADSQPVLNLAITNDRRATFKSGLMPPVLKALASEYLEELVVGNGENNRAWPDALKTLPRLRYLSASGARVLHSLCAAGLPPALTTLCIVGVDFQSCSESGDLALRDALLQILEDRARSDHALVELDMVGCVVDDAFLHRLQCLPGLRVRALSPEGLVWYM</sequence>
<proteinExistence type="predicted"/>
<reference evidence="1" key="2">
    <citation type="journal article" date="2022" name="New Phytol.">
        <title>Evolutionary transition to the ectomycorrhizal habit in the genomes of a hyperdiverse lineage of mushroom-forming fungi.</title>
        <authorList>
            <person name="Looney B."/>
            <person name="Miyauchi S."/>
            <person name="Morin E."/>
            <person name="Drula E."/>
            <person name="Courty P.E."/>
            <person name="Kohler A."/>
            <person name="Kuo A."/>
            <person name="LaButti K."/>
            <person name="Pangilinan J."/>
            <person name="Lipzen A."/>
            <person name="Riley R."/>
            <person name="Andreopoulos W."/>
            <person name="He G."/>
            <person name="Johnson J."/>
            <person name="Nolan M."/>
            <person name="Tritt A."/>
            <person name="Barry K.W."/>
            <person name="Grigoriev I.V."/>
            <person name="Nagy L.G."/>
            <person name="Hibbett D."/>
            <person name="Henrissat B."/>
            <person name="Matheny P.B."/>
            <person name="Labbe J."/>
            <person name="Martin F.M."/>
        </authorList>
    </citation>
    <scope>NUCLEOTIDE SEQUENCE</scope>
    <source>
        <strain evidence="1">FP105234-sp</strain>
    </source>
</reference>
<evidence type="ECO:0000313" key="2">
    <source>
        <dbReference type="Proteomes" id="UP000814033"/>
    </source>
</evidence>
<evidence type="ECO:0000313" key="1">
    <source>
        <dbReference type="EMBL" id="KAI0045705.1"/>
    </source>
</evidence>
<organism evidence="1 2">
    <name type="scientific">Auriscalpium vulgare</name>
    <dbReference type="NCBI Taxonomy" id="40419"/>
    <lineage>
        <taxon>Eukaryota</taxon>
        <taxon>Fungi</taxon>
        <taxon>Dikarya</taxon>
        <taxon>Basidiomycota</taxon>
        <taxon>Agaricomycotina</taxon>
        <taxon>Agaricomycetes</taxon>
        <taxon>Russulales</taxon>
        <taxon>Auriscalpiaceae</taxon>
        <taxon>Auriscalpium</taxon>
    </lineage>
</organism>
<dbReference type="EMBL" id="MU275944">
    <property type="protein sequence ID" value="KAI0045705.1"/>
    <property type="molecule type" value="Genomic_DNA"/>
</dbReference>